<dbReference type="AlphaFoldDB" id="A0A8S4P0X6"/>
<proteinExistence type="inferred from homology"/>
<evidence type="ECO:0000313" key="9">
    <source>
        <dbReference type="Proteomes" id="UP000749559"/>
    </source>
</evidence>
<name>A0A8S4P0X6_OWEFU</name>
<reference evidence="8" key="1">
    <citation type="submission" date="2022-03" db="EMBL/GenBank/DDBJ databases">
        <authorList>
            <person name="Martin C."/>
        </authorList>
    </citation>
    <scope>NUCLEOTIDE SEQUENCE</scope>
</reference>
<organism evidence="8 9">
    <name type="scientific">Owenia fusiformis</name>
    <name type="common">Polychaete worm</name>
    <dbReference type="NCBI Taxonomy" id="6347"/>
    <lineage>
        <taxon>Eukaryota</taxon>
        <taxon>Metazoa</taxon>
        <taxon>Spiralia</taxon>
        <taxon>Lophotrochozoa</taxon>
        <taxon>Annelida</taxon>
        <taxon>Polychaeta</taxon>
        <taxon>Sedentaria</taxon>
        <taxon>Canalipalpata</taxon>
        <taxon>Sabellida</taxon>
        <taxon>Oweniida</taxon>
        <taxon>Oweniidae</taxon>
        <taxon>Owenia</taxon>
    </lineage>
</organism>
<keyword evidence="5 7" id="KW-1133">Transmembrane helix</keyword>
<dbReference type="GO" id="GO:0007219">
    <property type="term" value="P:Notch signaling pathway"/>
    <property type="evidence" value="ECO:0007669"/>
    <property type="project" value="UniProtKB-KW"/>
</dbReference>
<evidence type="ECO:0000256" key="3">
    <source>
        <dbReference type="ARBA" id="ARBA00022692"/>
    </source>
</evidence>
<sequence length="199" mass="21975">MAIMEFFGCTFIAFGPPVALLLFTVARDPLRIIVLTASAFFWLIALLLSSILWFAVVPLRQQLAFGVVFSVLFQELLRLAFYALLRKADAGLQKVTQGQDEQQLRVVKNKHLMAYVAGLGFGLMGGAFSLVNILADMTGPGTIGLHGESQDFFLVSAFLTLCFVFLHTFWGIIFFAGLDRKAYWQAAIVVASHMLVSCL</sequence>
<evidence type="ECO:0000256" key="2">
    <source>
        <dbReference type="ARBA" id="ARBA00005577"/>
    </source>
</evidence>
<dbReference type="PANTHER" id="PTHR12889">
    <property type="entry name" value="GAMMA-SECRETASE SUBUNIT APH-1"/>
    <property type="match status" value="1"/>
</dbReference>
<feature type="transmembrane region" description="Helical" evidence="7">
    <location>
        <begin position="112"/>
        <end position="135"/>
    </location>
</feature>
<dbReference type="EMBL" id="CAIIXF020000006">
    <property type="protein sequence ID" value="CAH1787872.1"/>
    <property type="molecule type" value="Genomic_DNA"/>
</dbReference>
<keyword evidence="4" id="KW-0914">Notch signaling pathway</keyword>
<protein>
    <recommendedName>
        <fullName evidence="10">Gamma-secretase subunit Aph-1</fullName>
    </recommendedName>
</protein>
<feature type="transmembrane region" description="Helical" evidence="7">
    <location>
        <begin position="63"/>
        <end position="85"/>
    </location>
</feature>
<feature type="transmembrane region" description="Helical" evidence="7">
    <location>
        <begin position="155"/>
        <end position="178"/>
    </location>
</feature>
<evidence type="ECO:0000256" key="4">
    <source>
        <dbReference type="ARBA" id="ARBA00022976"/>
    </source>
</evidence>
<feature type="transmembrane region" description="Helical" evidence="7">
    <location>
        <begin position="32"/>
        <end position="57"/>
    </location>
</feature>
<evidence type="ECO:0000256" key="7">
    <source>
        <dbReference type="SAM" id="Phobius"/>
    </source>
</evidence>
<comment type="similarity">
    <text evidence="2">Belongs to the APH-1 family.</text>
</comment>
<gene>
    <name evidence="8" type="ORF">OFUS_LOCUS13500</name>
</gene>
<comment type="caution">
    <text evidence="8">The sequence shown here is derived from an EMBL/GenBank/DDBJ whole genome shotgun (WGS) entry which is preliminary data.</text>
</comment>
<dbReference type="GO" id="GO:0016485">
    <property type="term" value="P:protein processing"/>
    <property type="evidence" value="ECO:0007669"/>
    <property type="project" value="InterPro"/>
</dbReference>
<dbReference type="Proteomes" id="UP000749559">
    <property type="component" value="Unassembled WGS sequence"/>
</dbReference>
<evidence type="ECO:0000313" key="8">
    <source>
        <dbReference type="EMBL" id="CAH1787872.1"/>
    </source>
</evidence>
<evidence type="ECO:0008006" key="10">
    <source>
        <dbReference type="Google" id="ProtNLM"/>
    </source>
</evidence>
<dbReference type="Pfam" id="PF06105">
    <property type="entry name" value="Aph-1"/>
    <property type="match status" value="1"/>
</dbReference>
<feature type="non-terminal residue" evidence="8">
    <location>
        <position position="199"/>
    </location>
</feature>
<dbReference type="GO" id="GO:0016020">
    <property type="term" value="C:membrane"/>
    <property type="evidence" value="ECO:0007669"/>
    <property type="project" value="UniProtKB-SubCell"/>
</dbReference>
<evidence type="ECO:0000256" key="1">
    <source>
        <dbReference type="ARBA" id="ARBA00004141"/>
    </source>
</evidence>
<evidence type="ECO:0000256" key="6">
    <source>
        <dbReference type="ARBA" id="ARBA00023136"/>
    </source>
</evidence>
<dbReference type="InterPro" id="IPR009294">
    <property type="entry name" value="Aph-1"/>
</dbReference>
<accession>A0A8S4P0X6</accession>
<keyword evidence="6 7" id="KW-0472">Membrane</keyword>
<keyword evidence="3 7" id="KW-0812">Transmembrane</keyword>
<dbReference type="OrthoDB" id="6507463at2759"/>
<feature type="transmembrane region" description="Helical" evidence="7">
    <location>
        <begin position="6"/>
        <end position="25"/>
    </location>
</feature>
<keyword evidence="9" id="KW-1185">Reference proteome</keyword>
<comment type="subcellular location">
    <subcellularLocation>
        <location evidence="1">Membrane</location>
        <topology evidence="1">Multi-pass membrane protein</topology>
    </subcellularLocation>
</comment>
<evidence type="ECO:0000256" key="5">
    <source>
        <dbReference type="ARBA" id="ARBA00022989"/>
    </source>
</evidence>